<gene>
    <name evidence="4" type="ORF">SAMN02745243_02483</name>
</gene>
<keyword evidence="1" id="KW-0175">Coiled coil</keyword>
<accession>A0A1M6QPM0</accession>
<evidence type="ECO:0000256" key="1">
    <source>
        <dbReference type="SAM" id="Coils"/>
    </source>
</evidence>
<keyword evidence="2" id="KW-1133">Transmembrane helix</keyword>
<dbReference type="RefSeq" id="WP_159434643.1">
    <property type="nucleotide sequence ID" value="NZ_FQZY01000036.1"/>
</dbReference>
<dbReference type="Gene3D" id="3.40.50.1110">
    <property type="entry name" value="SGNH hydrolase"/>
    <property type="match status" value="1"/>
</dbReference>
<evidence type="ECO:0000313" key="5">
    <source>
        <dbReference type="Proteomes" id="UP000184301"/>
    </source>
</evidence>
<protein>
    <submittedName>
        <fullName evidence="4">Lysophospholipase L1</fullName>
    </submittedName>
</protein>
<sequence>MKIDKRKVAVLIIGVIVVIVALFGVVKLVERFTTKKTDTSEGLAIIKEEEDKSVQDVEKRIQNLEDRDVATAEELANRTPKEIFANSVVMGDSITQGFADYDILDTSSVIADRGVELDELGSALETVEALSPQVIFLAYGMNDVIGTNGDSALFKEQYSAVLDELSEKLPNTRVFVNSIFPVQQVEIDNQPLYKNLDKYNKVLKELCDERQISFIDNTEIATSDYYEDDGVHLKADFYPIWASRMTEVASL</sequence>
<dbReference type="InterPro" id="IPR013830">
    <property type="entry name" value="SGNH_hydro"/>
</dbReference>
<dbReference type="STRING" id="1121950.SAMN02745243_02483"/>
<feature type="domain" description="SGNH hydrolase-type esterase" evidence="3">
    <location>
        <begin position="90"/>
        <end position="237"/>
    </location>
</feature>
<dbReference type="Pfam" id="PF13472">
    <property type="entry name" value="Lipase_GDSL_2"/>
    <property type="match status" value="1"/>
</dbReference>
<dbReference type="SUPFAM" id="SSF52266">
    <property type="entry name" value="SGNH hydrolase"/>
    <property type="match status" value="1"/>
</dbReference>
<feature type="coiled-coil region" evidence="1">
    <location>
        <begin position="47"/>
        <end position="74"/>
    </location>
</feature>
<keyword evidence="5" id="KW-1185">Reference proteome</keyword>
<dbReference type="Proteomes" id="UP000184301">
    <property type="component" value="Unassembled WGS sequence"/>
</dbReference>
<name>A0A1M6QPM0_9FIRM</name>
<keyword evidence="2" id="KW-0812">Transmembrane</keyword>
<dbReference type="OrthoDB" id="1652311at2"/>
<evidence type="ECO:0000313" key="4">
    <source>
        <dbReference type="EMBL" id="SHK22184.1"/>
    </source>
</evidence>
<dbReference type="InterPro" id="IPR036514">
    <property type="entry name" value="SGNH_hydro_sf"/>
</dbReference>
<dbReference type="EMBL" id="FQZY01000036">
    <property type="protein sequence ID" value="SHK22184.1"/>
    <property type="molecule type" value="Genomic_DNA"/>
</dbReference>
<proteinExistence type="predicted"/>
<feature type="transmembrane region" description="Helical" evidence="2">
    <location>
        <begin position="7"/>
        <end position="26"/>
    </location>
</feature>
<reference evidence="4 5" key="1">
    <citation type="submission" date="2016-11" db="EMBL/GenBank/DDBJ databases">
        <authorList>
            <person name="Jaros S."/>
            <person name="Januszkiewicz K."/>
            <person name="Wedrychowicz H."/>
        </authorList>
    </citation>
    <scope>NUCLEOTIDE SEQUENCE [LARGE SCALE GENOMIC DNA]</scope>
    <source>
        <strain evidence="4 5">DSM 15480</strain>
    </source>
</reference>
<evidence type="ECO:0000256" key="2">
    <source>
        <dbReference type="SAM" id="Phobius"/>
    </source>
</evidence>
<keyword evidence="2" id="KW-0472">Membrane</keyword>
<evidence type="ECO:0000259" key="3">
    <source>
        <dbReference type="Pfam" id="PF13472"/>
    </source>
</evidence>
<dbReference type="AlphaFoldDB" id="A0A1M6QPM0"/>
<organism evidence="4 5">
    <name type="scientific">Hespellia stercorisuis DSM 15480</name>
    <dbReference type="NCBI Taxonomy" id="1121950"/>
    <lineage>
        <taxon>Bacteria</taxon>
        <taxon>Bacillati</taxon>
        <taxon>Bacillota</taxon>
        <taxon>Clostridia</taxon>
        <taxon>Lachnospirales</taxon>
        <taxon>Lachnospiraceae</taxon>
        <taxon>Hespellia</taxon>
    </lineage>
</organism>